<evidence type="ECO:0000256" key="3">
    <source>
        <dbReference type="ARBA" id="ARBA00023125"/>
    </source>
</evidence>
<dbReference type="CDD" id="cd08463">
    <property type="entry name" value="PBP2_DntR_like_4"/>
    <property type="match status" value="1"/>
</dbReference>
<dbReference type="Gene3D" id="3.40.190.10">
    <property type="entry name" value="Periplasmic binding protein-like II"/>
    <property type="match status" value="2"/>
</dbReference>
<dbReference type="GO" id="GO:0003700">
    <property type="term" value="F:DNA-binding transcription factor activity"/>
    <property type="evidence" value="ECO:0007669"/>
    <property type="project" value="InterPro"/>
</dbReference>
<evidence type="ECO:0000256" key="1">
    <source>
        <dbReference type="ARBA" id="ARBA00009437"/>
    </source>
</evidence>
<dbReference type="Pfam" id="PF00126">
    <property type="entry name" value="HTH_1"/>
    <property type="match status" value="1"/>
</dbReference>
<dbReference type="Proteomes" id="UP000315112">
    <property type="component" value="Unassembled WGS sequence"/>
</dbReference>
<evidence type="ECO:0000313" key="7">
    <source>
        <dbReference type="Proteomes" id="UP000315112"/>
    </source>
</evidence>
<dbReference type="InterPro" id="IPR036388">
    <property type="entry name" value="WH-like_DNA-bd_sf"/>
</dbReference>
<dbReference type="InterPro" id="IPR000847">
    <property type="entry name" value="LysR_HTH_N"/>
</dbReference>
<dbReference type="SUPFAM" id="SSF46785">
    <property type="entry name" value="Winged helix' DNA-binding domain"/>
    <property type="match status" value="1"/>
</dbReference>
<reference evidence="6 7" key="1">
    <citation type="journal article" date="2015" name="Stand. Genomic Sci.">
        <title>Genomic Encyclopedia of Bacterial and Archaeal Type Strains, Phase III: the genomes of soil and plant-associated and newly described type strains.</title>
        <authorList>
            <person name="Whitman W.B."/>
            <person name="Woyke T."/>
            <person name="Klenk H.P."/>
            <person name="Zhou Y."/>
            <person name="Lilburn T.G."/>
            <person name="Beck B.J."/>
            <person name="De Vos P."/>
            <person name="Vandamme P."/>
            <person name="Eisen J.A."/>
            <person name="Garrity G."/>
            <person name="Hugenholtz P."/>
            <person name="Kyrpides N.C."/>
        </authorList>
    </citation>
    <scope>NUCLEOTIDE SEQUENCE [LARGE SCALE GENOMIC DNA]</scope>
    <source>
        <strain evidence="6 7">CGMCC 1.10685</strain>
    </source>
</reference>
<dbReference type="InterPro" id="IPR036390">
    <property type="entry name" value="WH_DNA-bd_sf"/>
</dbReference>
<keyword evidence="3 6" id="KW-0238">DNA-binding</keyword>
<dbReference type="Pfam" id="PF03466">
    <property type="entry name" value="LysR_substrate"/>
    <property type="match status" value="1"/>
</dbReference>
<dbReference type="PANTHER" id="PTHR30118:SF15">
    <property type="entry name" value="TRANSCRIPTIONAL REGULATORY PROTEIN"/>
    <property type="match status" value="1"/>
</dbReference>
<evidence type="ECO:0000259" key="5">
    <source>
        <dbReference type="PROSITE" id="PS50931"/>
    </source>
</evidence>
<sequence>MKKRVYSTYPCRYNHSLMSALPQHLDIHLIRILYLLLVEKNVSRVALKLNQPQPSISASLRKLRELTGDPLLVRGARGMVPTQHGESLLKPAKRILDETENLFVKKTPFEPQEEARTFNIAAPDYLDSQFLPSVVAQLRRGSPKSRVVIHSLGPGVDYIRMLSDGDMDLVIANWDEPPQHLHISKLFEDPIVCTMHAACPYAKRTAGDAMTLQDYLALPHVAPSQIVQGYGGVIDAFLERQGLRRNVAVESAYFGLIPYMLTQTDLVLTTGRQFVRFYEKTLPLKTFTVPVKFPPMRFYQLWHERVHQAPEHKWLRDQVTAAAKALVTKSSP</sequence>
<evidence type="ECO:0000256" key="4">
    <source>
        <dbReference type="ARBA" id="ARBA00023163"/>
    </source>
</evidence>
<dbReference type="InterPro" id="IPR005119">
    <property type="entry name" value="LysR_subst-bd"/>
</dbReference>
<dbReference type="SUPFAM" id="SSF53850">
    <property type="entry name" value="Periplasmic binding protein-like II"/>
    <property type="match status" value="1"/>
</dbReference>
<gene>
    <name evidence="6" type="ORF">IP92_00332</name>
</gene>
<feature type="domain" description="HTH lysR-type" evidence="5">
    <location>
        <begin position="25"/>
        <end position="82"/>
    </location>
</feature>
<accession>A0A562Q3Q4</accession>
<name>A0A562Q3Q4_9BURK</name>
<proteinExistence type="inferred from homology"/>
<dbReference type="GO" id="GO:0003677">
    <property type="term" value="F:DNA binding"/>
    <property type="evidence" value="ECO:0007669"/>
    <property type="project" value="UniProtKB-KW"/>
</dbReference>
<dbReference type="PROSITE" id="PS50931">
    <property type="entry name" value="HTH_LYSR"/>
    <property type="match status" value="1"/>
</dbReference>
<comment type="similarity">
    <text evidence="1">Belongs to the LysR transcriptional regulatory family.</text>
</comment>
<evidence type="ECO:0000313" key="6">
    <source>
        <dbReference type="EMBL" id="TWI51348.1"/>
    </source>
</evidence>
<keyword evidence="4" id="KW-0804">Transcription</keyword>
<organism evidence="6 7">
    <name type="scientific">Pseudoduganella flava</name>
    <dbReference type="NCBI Taxonomy" id="871742"/>
    <lineage>
        <taxon>Bacteria</taxon>
        <taxon>Pseudomonadati</taxon>
        <taxon>Pseudomonadota</taxon>
        <taxon>Betaproteobacteria</taxon>
        <taxon>Burkholderiales</taxon>
        <taxon>Oxalobacteraceae</taxon>
        <taxon>Telluria group</taxon>
        <taxon>Pseudoduganella</taxon>
    </lineage>
</organism>
<comment type="caution">
    <text evidence="6">The sequence shown here is derived from an EMBL/GenBank/DDBJ whole genome shotgun (WGS) entry which is preliminary data.</text>
</comment>
<keyword evidence="2" id="KW-0805">Transcription regulation</keyword>
<dbReference type="EMBL" id="VLKW01000001">
    <property type="protein sequence ID" value="TWI51348.1"/>
    <property type="molecule type" value="Genomic_DNA"/>
</dbReference>
<dbReference type="Gene3D" id="1.10.10.10">
    <property type="entry name" value="Winged helix-like DNA-binding domain superfamily/Winged helix DNA-binding domain"/>
    <property type="match status" value="1"/>
</dbReference>
<dbReference type="AlphaFoldDB" id="A0A562Q3Q4"/>
<dbReference type="PANTHER" id="PTHR30118">
    <property type="entry name" value="HTH-TYPE TRANSCRIPTIONAL REGULATOR LEUO-RELATED"/>
    <property type="match status" value="1"/>
</dbReference>
<dbReference type="InterPro" id="IPR050389">
    <property type="entry name" value="LysR-type_TF"/>
</dbReference>
<evidence type="ECO:0000256" key="2">
    <source>
        <dbReference type="ARBA" id="ARBA00023015"/>
    </source>
</evidence>
<protein>
    <submittedName>
        <fullName evidence="6">DNA-binding transcriptional LysR family regulator</fullName>
    </submittedName>
</protein>